<feature type="compositionally biased region" description="Basic residues" evidence="1">
    <location>
        <begin position="1"/>
        <end position="10"/>
    </location>
</feature>
<sequence>MLFKNLRSRSKSSSQTPKPSVFRVTSTDSHSQGGDAESKAQPTAYLTTAPECADDYGKFLAKAQKDAEKLEKKKLREVQEAERRKREVNMSPWARPGF</sequence>
<protein>
    <submittedName>
        <fullName evidence="2">Uncharacterized protein</fullName>
    </submittedName>
</protein>
<feature type="region of interest" description="Disordered" evidence="1">
    <location>
        <begin position="1"/>
        <end position="45"/>
    </location>
</feature>
<dbReference type="AlphaFoldDB" id="A0A7D8V000"/>
<feature type="region of interest" description="Disordered" evidence="1">
    <location>
        <begin position="79"/>
        <end position="98"/>
    </location>
</feature>
<feature type="compositionally biased region" description="Polar residues" evidence="1">
    <location>
        <begin position="11"/>
        <end position="32"/>
    </location>
</feature>
<evidence type="ECO:0000313" key="2">
    <source>
        <dbReference type="EMBL" id="TVY56186.1"/>
    </source>
</evidence>
<evidence type="ECO:0000313" key="3">
    <source>
        <dbReference type="Proteomes" id="UP000481288"/>
    </source>
</evidence>
<dbReference type="EMBL" id="QGMG01000179">
    <property type="protein sequence ID" value="TVY56186.1"/>
    <property type="molecule type" value="Genomic_DNA"/>
</dbReference>
<organism evidence="2 3">
    <name type="scientific">Lachnellula cervina</name>
    <dbReference type="NCBI Taxonomy" id="1316786"/>
    <lineage>
        <taxon>Eukaryota</taxon>
        <taxon>Fungi</taxon>
        <taxon>Dikarya</taxon>
        <taxon>Ascomycota</taxon>
        <taxon>Pezizomycotina</taxon>
        <taxon>Leotiomycetes</taxon>
        <taxon>Helotiales</taxon>
        <taxon>Lachnaceae</taxon>
        <taxon>Lachnellula</taxon>
    </lineage>
</organism>
<feature type="compositionally biased region" description="Basic and acidic residues" evidence="1">
    <location>
        <begin position="79"/>
        <end position="88"/>
    </location>
</feature>
<dbReference type="Proteomes" id="UP000481288">
    <property type="component" value="Unassembled WGS sequence"/>
</dbReference>
<comment type="caution">
    <text evidence="2">The sequence shown here is derived from an EMBL/GenBank/DDBJ whole genome shotgun (WGS) entry which is preliminary data.</text>
</comment>
<proteinExistence type="predicted"/>
<evidence type="ECO:0000256" key="1">
    <source>
        <dbReference type="SAM" id="MobiDB-lite"/>
    </source>
</evidence>
<reference evidence="2 3" key="1">
    <citation type="submission" date="2018-05" db="EMBL/GenBank/DDBJ databases">
        <title>Whole genome sequencing for identification of molecular markers to develop diagnostic detection tools for the regulated plant pathogen Lachnellula willkommii.</title>
        <authorList>
            <person name="Giroux E."/>
            <person name="Bilodeau G."/>
        </authorList>
    </citation>
    <scope>NUCLEOTIDE SEQUENCE [LARGE SCALE GENOMIC DNA]</scope>
    <source>
        <strain evidence="2 3">CBS 625.97</strain>
    </source>
</reference>
<gene>
    <name evidence="2" type="ORF">LCER1_G002507</name>
</gene>
<name>A0A7D8V000_9HELO</name>
<accession>A0A7D8V000</accession>
<keyword evidence="3" id="KW-1185">Reference proteome</keyword>